<feature type="transmembrane region" description="Helical" evidence="7">
    <location>
        <begin position="280"/>
        <end position="304"/>
    </location>
</feature>
<evidence type="ECO:0000256" key="2">
    <source>
        <dbReference type="ARBA" id="ARBA00009824"/>
    </source>
</evidence>
<evidence type="ECO:0000256" key="5">
    <source>
        <dbReference type="ARBA" id="ARBA00023136"/>
    </source>
</evidence>
<name>A0A485KQD1_9STRA</name>
<evidence type="ECO:0000313" key="8">
    <source>
        <dbReference type="EMBL" id="KAF0699158.1"/>
    </source>
</evidence>
<keyword evidence="5 7" id="KW-0472">Membrane</keyword>
<keyword evidence="10" id="KW-1185">Reference proteome</keyword>
<evidence type="ECO:0000256" key="7">
    <source>
        <dbReference type="SAM" id="Phobius"/>
    </source>
</evidence>
<protein>
    <submittedName>
        <fullName evidence="9">Aste57867_10253 protein</fullName>
    </submittedName>
</protein>
<dbReference type="SUPFAM" id="SSF53474">
    <property type="entry name" value="alpha/beta-Hydrolases"/>
    <property type="match status" value="1"/>
</dbReference>
<dbReference type="Proteomes" id="UP000332933">
    <property type="component" value="Unassembled WGS sequence"/>
</dbReference>
<proteinExistence type="inferred from homology"/>
<feature type="transmembrane region" description="Helical" evidence="7">
    <location>
        <begin position="239"/>
        <end position="260"/>
    </location>
</feature>
<dbReference type="OrthoDB" id="277931at2759"/>
<comment type="subcellular location">
    <subcellularLocation>
        <location evidence="1">Membrane</location>
        <topology evidence="1">Multi-pass membrane protein</topology>
    </subcellularLocation>
</comment>
<sequence length="665" mass="72222">MSKAANDGEQIELKARNVARPEEITSPRAPSSNQHAATDPRSLRLKTGNEPDDIEDAQARVMMRLSPAGKRALGGVLACSIALVNDGSESRVWAQTFYRFLADSCCELPASATEAFLPVVQVGRSRTAASTSSSSQTYLEDAPIDSAPFVAVIESEISRDEVVQMLCFVLWRTTHAVGYDARTRAMLRLVTRQFHDIPWSAIAAEEVELARALLLEAHELQTRKKVASPRKWGDWRRNLAIGGAAVAGGTLLALTGGLALPVLASGFSLLGTAGAAVGGALMTSGGITAATVLFGTAGAGLAGFKADRRTVGIKHFEFELLTPGDGMHVYICVAGWLDDDESGQANHNAEYSKAFGTPREYLRAFYEQYCPEKLDTIEAMLQRYKGREDDLFAALRKQYGLVEGQDPVTVHLEQVLPKETTTTAATAPPPPLSPVRLRAWQWKHRMPHGDQYSLCYERDTLLRYGKCMKSFTTQMLLGYARGELLKHTILATIFAALTLPTMVVNLCNMIDSEWTMAMSRADTCGVLLAKALMERQQGLRPVSLIGYGMGARLIFSCLKHMAAQGDSGVGIVENAVLLGATIPVVPPEWTAVRQVVAGRLVNGFSTNDWMLAIMFRYQNFSLGAAGISPIDAAGVENVDLTTIIQGHMEYPNKIGLILEVLQLES</sequence>
<keyword evidence="3 7" id="KW-0812">Transmembrane</keyword>
<evidence type="ECO:0000313" key="10">
    <source>
        <dbReference type="Proteomes" id="UP000332933"/>
    </source>
</evidence>
<evidence type="ECO:0000256" key="3">
    <source>
        <dbReference type="ARBA" id="ARBA00022692"/>
    </source>
</evidence>
<dbReference type="InterPro" id="IPR007941">
    <property type="entry name" value="DUF726"/>
</dbReference>
<dbReference type="AlphaFoldDB" id="A0A485KQD1"/>
<feature type="compositionally biased region" description="Basic and acidic residues" evidence="6">
    <location>
        <begin position="11"/>
        <end position="25"/>
    </location>
</feature>
<reference evidence="9 10" key="1">
    <citation type="submission" date="2019-03" db="EMBL/GenBank/DDBJ databases">
        <authorList>
            <person name="Gaulin E."/>
            <person name="Dumas B."/>
        </authorList>
    </citation>
    <scope>NUCLEOTIDE SEQUENCE [LARGE SCALE GENOMIC DNA]</scope>
    <source>
        <strain evidence="9">CBS 568.67</strain>
    </source>
</reference>
<feature type="transmembrane region" description="Helical" evidence="7">
    <location>
        <begin position="484"/>
        <end position="503"/>
    </location>
</feature>
<organism evidence="9 10">
    <name type="scientific">Aphanomyces stellatus</name>
    <dbReference type="NCBI Taxonomy" id="120398"/>
    <lineage>
        <taxon>Eukaryota</taxon>
        <taxon>Sar</taxon>
        <taxon>Stramenopiles</taxon>
        <taxon>Oomycota</taxon>
        <taxon>Saprolegniomycetes</taxon>
        <taxon>Saprolegniales</taxon>
        <taxon>Verrucalvaceae</taxon>
        <taxon>Aphanomyces</taxon>
    </lineage>
</organism>
<dbReference type="GO" id="GO:0016020">
    <property type="term" value="C:membrane"/>
    <property type="evidence" value="ECO:0007669"/>
    <property type="project" value="UniProtKB-SubCell"/>
</dbReference>
<keyword evidence="4 7" id="KW-1133">Transmembrane helix</keyword>
<evidence type="ECO:0000313" key="9">
    <source>
        <dbReference type="EMBL" id="VFT87128.1"/>
    </source>
</evidence>
<dbReference type="Pfam" id="PF05277">
    <property type="entry name" value="DUF726"/>
    <property type="match status" value="2"/>
</dbReference>
<reference evidence="8" key="2">
    <citation type="submission" date="2019-06" db="EMBL/GenBank/DDBJ databases">
        <title>Genomics analysis of Aphanomyces spp. identifies a new class of oomycete effector associated with host adaptation.</title>
        <authorList>
            <person name="Gaulin E."/>
        </authorList>
    </citation>
    <scope>NUCLEOTIDE SEQUENCE</scope>
    <source>
        <strain evidence="8">CBS 578.67</strain>
    </source>
</reference>
<dbReference type="PANTHER" id="PTHR17920:SF3">
    <property type="entry name" value="TRANSMEMBRANE AND COILED-COIL DOMAIN-CONTAINING PROTEIN 4"/>
    <property type="match status" value="1"/>
</dbReference>
<feature type="region of interest" description="Disordered" evidence="6">
    <location>
        <begin position="1"/>
        <end position="50"/>
    </location>
</feature>
<dbReference type="EMBL" id="CAADRA010005215">
    <property type="protein sequence ID" value="VFT87128.1"/>
    <property type="molecule type" value="Genomic_DNA"/>
</dbReference>
<evidence type="ECO:0000256" key="6">
    <source>
        <dbReference type="SAM" id="MobiDB-lite"/>
    </source>
</evidence>
<evidence type="ECO:0000256" key="4">
    <source>
        <dbReference type="ARBA" id="ARBA00022989"/>
    </source>
</evidence>
<dbReference type="EMBL" id="VJMH01005194">
    <property type="protein sequence ID" value="KAF0699158.1"/>
    <property type="molecule type" value="Genomic_DNA"/>
</dbReference>
<dbReference type="PANTHER" id="PTHR17920">
    <property type="entry name" value="TRANSMEMBRANE AND COILED-COIL DOMAIN-CONTAINING PROTEIN 4 TMCO4"/>
    <property type="match status" value="1"/>
</dbReference>
<gene>
    <name evidence="9" type="primary">Aste57867_10253</name>
    <name evidence="8" type="ORF">As57867_010214</name>
    <name evidence="9" type="ORF">ASTE57867_10253</name>
</gene>
<evidence type="ECO:0000256" key="1">
    <source>
        <dbReference type="ARBA" id="ARBA00004141"/>
    </source>
</evidence>
<dbReference type="InterPro" id="IPR029058">
    <property type="entry name" value="AB_hydrolase_fold"/>
</dbReference>
<accession>A0A485KQD1</accession>
<comment type="similarity">
    <text evidence="2">Belongs to the TMCO4 family.</text>
</comment>